<dbReference type="EMBL" id="BAAADD010000016">
    <property type="protein sequence ID" value="GAA0588670.1"/>
    <property type="molecule type" value="Genomic_DNA"/>
</dbReference>
<comment type="caution">
    <text evidence="1">The sequence shown here is derived from an EMBL/GenBank/DDBJ whole genome shotgun (WGS) entry which is preliminary data.</text>
</comment>
<keyword evidence="2" id="KW-1185">Reference proteome</keyword>
<gene>
    <name evidence="1" type="ORF">GCM10008942_42040</name>
</gene>
<evidence type="ECO:0008006" key="3">
    <source>
        <dbReference type="Google" id="ProtNLM"/>
    </source>
</evidence>
<dbReference type="Proteomes" id="UP001499951">
    <property type="component" value="Unassembled WGS sequence"/>
</dbReference>
<accession>A0ABP3QJJ5</accession>
<reference evidence="2" key="1">
    <citation type="journal article" date="2019" name="Int. J. Syst. Evol. Microbiol.">
        <title>The Global Catalogue of Microorganisms (GCM) 10K type strain sequencing project: providing services to taxonomists for standard genome sequencing and annotation.</title>
        <authorList>
            <consortium name="The Broad Institute Genomics Platform"/>
            <consortium name="The Broad Institute Genome Sequencing Center for Infectious Disease"/>
            <person name="Wu L."/>
            <person name="Ma J."/>
        </authorList>
    </citation>
    <scope>NUCLEOTIDE SEQUENCE [LARGE SCALE GENOMIC DNA]</scope>
    <source>
        <strain evidence="2">JCM 15089</strain>
    </source>
</reference>
<dbReference type="RefSeq" id="WP_166937517.1">
    <property type="nucleotide sequence ID" value="NZ_BAAADD010000016.1"/>
</dbReference>
<evidence type="ECO:0000313" key="2">
    <source>
        <dbReference type="Proteomes" id="UP001499951"/>
    </source>
</evidence>
<evidence type="ECO:0000313" key="1">
    <source>
        <dbReference type="EMBL" id="GAA0588670.1"/>
    </source>
</evidence>
<sequence length="216" mass="25033">MYDNFTEEFREYARSQGFELPADIYPDGRYHRCHDRRDKRGTKNVWYVLNDDTVPRGAVGYWRTQEHHSWSANGWKRLSREEWRAIRAKSKAEVQQRRLNEKNKHDAAAMKAKEIWASGSPADPNHAYLRDKGISPCGVRQGEWHNDYIDADGVVRERMVRDALLIPLFNGRGEVRSMQGIFPDKQNVLGRRKDFLPGGELAGCFYPVKSLAILTP</sequence>
<name>A0ABP3QJJ5_9PROT</name>
<proteinExistence type="predicted"/>
<protein>
    <recommendedName>
        <fullName evidence="3">DNA primase TraC</fullName>
    </recommendedName>
</protein>
<organism evidence="1 2">
    <name type="scientific">Rhizomicrobium electricum</name>
    <dbReference type="NCBI Taxonomy" id="480070"/>
    <lineage>
        <taxon>Bacteria</taxon>
        <taxon>Pseudomonadati</taxon>
        <taxon>Pseudomonadota</taxon>
        <taxon>Alphaproteobacteria</taxon>
        <taxon>Micropepsales</taxon>
        <taxon>Micropepsaceae</taxon>
        <taxon>Rhizomicrobium</taxon>
    </lineage>
</organism>